<comment type="caution">
    <text evidence="7">The sequence shown here is derived from an EMBL/GenBank/DDBJ whole genome shotgun (WGS) entry which is preliminary data.</text>
</comment>
<name>A0A8X6L678_TRICU</name>
<evidence type="ECO:0000313" key="8">
    <source>
        <dbReference type="Proteomes" id="UP000887116"/>
    </source>
</evidence>
<sequence>MQRLDSVTKLKTIPRVLSFFLYVFGINLQEHQAIPRDQIEKPQGLSRKKFCLRIPIVIVFYHCCGIFYFVYGFYSNVPWTFYAFATLDVLAFFVVVDLLYIRRKALKFLIKNFHLMPPIKDKRAKNCKCREIHGLLAYTFTFALVYLLYGFLIFEDLSEVSMGANIFILRCLEFFLKLMYGLLYHIFVYVAMPVFMCFFAHVCLLIEEKSMMIKQSLELLLELKTFHFSQIRRQRRMFCYLQKQTSEANSIFTEICFLWVSKSVFRSCMSAYELVKVPWHDTDWMLTGLVLFDTVYDVTSLLIVSYYGGRVSEIKTKILDSVIRLGAINQLRIQGEHYLEETHFFVTTVGSSDMSMMLWNIMPIRKSIAINVLSVIVSYSIIIYQFNEQ</sequence>
<comment type="subcellular location">
    <subcellularLocation>
        <location evidence="1">Membrane</location>
        <topology evidence="1">Multi-pass membrane protein</topology>
    </subcellularLocation>
</comment>
<evidence type="ECO:0000256" key="4">
    <source>
        <dbReference type="ARBA" id="ARBA00023136"/>
    </source>
</evidence>
<dbReference type="GO" id="GO:0016020">
    <property type="term" value="C:membrane"/>
    <property type="evidence" value="ECO:0007669"/>
    <property type="project" value="UniProtKB-SubCell"/>
</dbReference>
<gene>
    <name evidence="7" type="primary">AVEN_147911_1</name>
    <name evidence="7" type="ORF">TNCT_456931</name>
</gene>
<proteinExistence type="predicted"/>
<accession>A0A8X6L678</accession>
<evidence type="ECO:0000256" key="5">
    <source>
        <dbReference type="ARBA" id="ARBA00023170"/>
    </source>
</evidence>
<keyword evidence="5" id="KW-0675">Receptor</keyword>
<keyword evidence="3 6" id="KW-1133">Transmembrane helix</keyword>
<dbReference type="GO" id="GO:0051606">
    <property type="term" value="P:detection of stimulus"/>
    <property type="evidence" value="ECO:0007669"/>
    <property type="project" value="UniProtKB-ARBA"/>
</dbReference>
<evidence type="ECO:0008006" key="9">
    <source>
        <dbReference type="Google" id="ProtNLM"/>
    </source>
</evidence>
<dbReference type="PANTHER" id="PTHR21421:SF29">
    <property type="entry name" value="GUSTATORY RECEPTOR 5A FOR TREHALOSE-RELATED"/>
    <property type="match status" value="1"/>
</dbReference>
<evidence type="ECO:0000256" key="1">
    <source>
        <dbReference type="ARBA" id="ARBA00004141"/>
    </source>
</evidence>
<keyword evidence="4 6" id="KW-0472">Membrane</keyword>
<keyword evidence="8" id="KW-1185">Reference proteome</keyword>
<feature type="transmembrane region" description="Helical" evidence="6">
    <location>
        <begin position="368"/>
        <end position="386"/>
    </location>
</feature>
<feature type="transmembrane region" description="Helical" evidence="6">
    <location>
        <begin position="135"/>
        <end position="154"/>
    </location>
</feature>
<reference evidence="7" key="1">
    <citation type="submission" date="2020-07" db="EMBL/GenBank/DDBJ databases">
        <title>Multicomponent nature underlies the extraordinary mechanical properties of spider dragline silk.</title>
        <authorList>
            <person name="Kono N."/>
            <person name="Nakamura H."/>
            <person name="Mori M."/>
            <person name="Yoshida Y."/>
            <person name="Ohtoshi R."/>
            <person name="Malay A.D."/>
            <person name="Moran D.A.P."/>
            <person name="Tomita M."/>
            <person name="Numata K."/>
            <person name="Arakawa K."/>
        </authorList>
    </citation>
    <scope>NUCLEOTIDE SEQUENCE</scope>
</reference>
<dbReference type="EMBL" id="BMAO01034265">
    <property type="protein sequence ID" value="GFQ95328.1"/>
    <property type="molecule type" value="Genomic_DNA"/>
</dbReference>
<feature type="transmembrane region" description="Helical" evidence="6">
    <location>
        <begin position="182"/>
        <end position="206"/>
    </location>
</feature>
<dbReference type="GO" id="GO:0038023">
    <property type="term" value="F:signaling receptor activity"/>
    <property type="evidence" value="ECO:0007669"/>
    <property type="project" value="UniProtKB-ARBA"/>
</dbReference>
<dbReference type="AlphaFoldDB" id="A0A8X6L678"/>
<keyword evidence="2 6" id="KW-0812">Transmembrane</keyword>
<evidence type="ECO:0000256" key="3">
    <source>
        <dbReference type="ARBA" id="ARBA00022989"/>
    </source>
</evidence>
<dbReference type="Proteomes" id="UP000887116">
    <property type="component" value="Unassembled WGS sequence"/>
</dbReference>
<evidence type="ECO:0000256" key="6">
    <source>
        <dbReference type="SAM" id="Phobius"/>
    </source>
</evidence>
<organism evidence="7 8">
    <name type="scientific">Trichonephila clavata</name>
    <name type="common">Joro spider</name>
    <name type="synonym">Nephila clavata</name>
    <dbReference type="NCBI Taxonomy" id="2740835"/>
    <lineage>
        <taxon>Eukaryota</taxon>
        <taxon>Metazoa</taxon>
        <taxon>Ecdysozoa</taxon>
        <taxon>Arthropoda</taxon>
        <taxon>Chelicerata</taxon>
        <taxon>Arachnida</taxon>
        <taxon>Araneae</taxon>
        <taxon>Araneomorphae</taxon>
        <taxon>Entelegynae</taxon>
        <taxon>Araneoidea</taxon>
        <taxon>Nephilidae</taxon>
        <taxon>Trichonephila</taxon>
    </lineage>
</organism>
<dbReference type="GO" id="GO:0007606">
    <property type="term" value="P:sensory perception of chemical stimulus"/>
    <property type="evidence" value="ECO:0007669"/>
    <property type="project" value="TreeGrafter"/>
</dbReference>
<protein>
    <recommendedName>
        <fullName evidence="9">Gustatory receptor</fullName>
    </recommendedName>
</protein>
<feature type="transmembrane region" description="Helical" evidence="6">
    <location>
        <begin position="79"/>
        <end position="101"/>
    </location>
</feature>
<feature type="transmembrane region" description="Helical" evidence="6">
    <location>
        <begin position="50"/>
        <end position="73"/>
    </location>
</feature>
<evidence type="ECO:0000313" key="7">
    <source>
        <dbReference type="EMBL" id="GFQ95328.1"/>
    </source>
</evidence>
<dbReference type="PANTHER" id="PTHR21421">
    <property type="entry name" value="GUSTATORY RECEPTOR"/>
    <property type="match status" value="1"/>
</dbReference>
<evidence type="ECO:0000256" key="2">
    <source>
        <dbReference type="ARBA" id="ARBA00022692"/>
    </source>
</evidence>